<dbReference type="InterPro" id="IPR005667">
    <property type="entry name" value="Sulph_transpt2"/>
</dbReference>
<evidence type="ECO:0000256" key="7">
    <source>
        <dbReference type="ARBA" id="ARBA00023136"/>
    </source>
</evidence>
<proteinExistence type="predicted"/>
<dbReference type="RefSeq" id="WP_380128787.1">
    <property type="nucleotide sequence ID" value="NZ_JBHSIU010000130.1"/>
</dbReference>
<dbReference type="PANTHER" id="PTHR30406:SF1">
    <property type="entry name" value="SULFATE TRANSPORT SYSTEM PERMEASE PROTEIN CYSW"/>
    <property type="match status" value="1"/>
</dbReference>
<gene>
    <name evidence="12" type="ORF">ACFPIJ_61280</name>
</gene>
<evidence type="ECO:0000256" key="1">
    <source>
        <dbReference type="ARBA" id="ARBA00004141"/>
    </source>
</evidence>
<evidence type="ECO:0000256" key="8">
    <source>
        <dbReference type="ARBA" id="ARBA00025323"/>
    </source>
</evidence>
<keyword evidence="5 10" id="KW-1133">Transmembrane helix</keyword>
<keyword evidence="6" id="KW-0764">Sulfate transport</keyword>
<dbReference type="NCBIfam" id="TIGR00969">
    <property type="entry name" value="3a0106s02"/>
    <property type="match status" value="1"/>
</dbReference>
<dbReference type="InterPro" id="IPR035906">
    <property type="entry name" value="MetI-like_sf"/>
</dbReference>
<keyword evidence="3" id="KW-0813">Transport</keyword>
<dbReference type="Gene3D" id="1.10.3720.10">
    <property type="entry name" value="MetI-like"/>
    <property type="match status" value="1"/>
</dbReference>
<evidence type="ECO:0000256" key="9">
    <source>
        <dbReference type="SAM" id="MobiDB-lite"/>
    </source>
</evidence>
<sequence>MADTLVKPTPPAARSSKKATGKAWTRKRGPVTYLIRLVVITYLFFLVAWPVYLVGQNTFKKGFDDLQAILTDPDIVHALHLSVEIAIISVIINTVFGVTISILLVRYRFPGKRLLNALLDVPLSVSPVVVGLSLVLVYGGRNGWFGPTLESWGLQIIFAEAGMVMATVFVALPLVIREVVPVLEEVGEEQEQAARSLGANAWQTFRRITLPSIKWGIIYGVVLSLARSLGEFGAVKIVSGNVLGATRTAPLVVEEKYLNFDKGGAYATAFLLALVAVASIIVVSVLRPKEDR</sequence>
<evidence type="ECO:0000256" key="2">
    <source>
        <dbReference type="ARBA" id="ARBA00011779"/>
    </source>
</evidence>
<feature type="transmembrane region" description="Helical" evidence="10">
    <location>
        <begin position="117"/>
        <end position="140"/>
    </location>
</feature>
<evidence type="ECO:0000259" key="11">
    <source>
        <dbReference type="PROSITE" id="PS50928"/>
    </source>
</evidence>
<evidence type="ECO:0000256" key="6">
    <source>
        <dbReference type="ARBA" id="ARBA00023032"/>
    </source>
</evidence>
<evidence type="ECO:0000256" key="10">
    <source>
        <dbReference type="SAM" id="Phobius"/>
    </source>
</evidence>
<accession>A0ABV9WIN0</accession>
<feature type="region of interest" description="Disordered" evidence="9">
    <location>
        <begin position="1"/>
        <end position="21"/>
    </location>
</feature>
<comment type="function">
    <text evidence="8">Part of the ABC transporter complex CysAWTP (TC 3.A.1.6.1) involved in sulfate/thiosulfate import. Probably responsible for the translocation of the substrate across the membrane.</text>
</comment>
<evidence type="ECO:0000313" key="13">
    <source>
        <dbReference type="Proteomes" id="UP001595912"/>
    </source>
</evidence>
<dbReference type="SUPFAM" id="SSF161098">
    <property type="entry name" value="MetI-like"/>
    <property type="match status" value="1"/>
</dbReference>
<organism evidence="12 13">
    <name type="scientific">Dactylosporangium cerinum</name>
    <dbReference type="NCBI Taxonomy" id="1434730"/>
    <lineage>
        <taxon>Bacteria</taxon>
        <taxon>Bacillati</taxon>
        <taxon>Actinomycetota</taxon>
        <taxon>Actinomycetes</taxon>
        <taxon>Micromonosporales</taxon>
        <taxon>Micromonosporaceae</taxon>
        <taxon>Dactylosporangium</taxon>
    </lineage>
</organism>
<name>A0ABV9WIN0_9ACTN</name>
<feature type="transmembrane region" description="Helical" evidence="10">
    <location>
        <begin position="152"/>
        <end position="176"/>
    </location>
</feature>
<dbReference type="EMBL" id="JBHSIU010000130">
    <property type="protein sequence ID" value="MFC5008137.1"/>
    <property type="molecule type" value="Genomic_DNA"/>
</dbReference>
<dbReference type="PANTHER" id="PTHR30406">
    <property type="entry name" value="SULFATE TRANSPORT SYSTEM PERMEASE PROTEIN"/>
    <property type="match status" value="1"/>
</dbReference>
<feature type="transmembrane region" description="Helical" evidence="10">
    <location>
        <begin position="75"/>
        <end position="105"/>
    </location>
</feature>
<reference evidence="13" key="1">
    <citation type="journal article" date="2019" name="Int. J. Syst. Evol. Microbiol.">
        <title>The Global Catalogue of Microorganisms (GCM) 10K type strain sequencing project: providing services to taxonomists for standard genome sequencing and annotation.</title>
        <authorList>
            <consortium name="The Broad Institute Genomics Platform"/>
            <consortium name="The Broad Institute Genome Sequencing Center for Infectious Disease"/>
            <person name="Wu L."/>
            <person name="Ma J."/>
        </authorList>
    </citation>
    <scope>NUCLEOTIDE SEQUENCE [LARGE SCALE GENOMIC DNA]</scope>
    <source>
        <strain evidence="13">CGMCC 4.7152</strain>
    </source>
</reference>
<protein>
    <submittedName>
        <fullName evidence="12">Sulfate ABC transporter permease</fullName>
    </submittedName>
</protein>
<evidence type="ECO:0000256" key="3">
    <source>
        <dbReference type="ARBA" id="ARBA00022448"/>
    </source>
</evidence>
<dbReference type="PROSITE" id="PS50928">
    <property type="entry name" value="ABC_TM1"/>
    <property type="match status" value="1"/>
</dbReference>
<comment type="subunit">
    <text evidence="2">The complex is composed of two ATP-binding proteins (CysA), two transmembrane proteins (CysT and CysW) and a solute-binding protein (CysP).</text>
</comment>
<comment type="caution">
    <text evidence="12">The sequence shown here is derived from an EMBL/GenBank/DDBJ whole genome shotgun (WGS) entry which is preliminary data.</text>
</comment>
<keyword evidence="7 10" id="KW-0472">Membrane</keyword>
<dbReference type="InterPro" id="IPR000515">
    <property type="entry name" value="MetI-like"/>
</dbReference>
<feature type="transmembrane region" description="Helical" evidence="10">
    <location>
        <begin position="265"/>
        <end position="286"/>
    </location>
</feature>
<evidence type="ECO:0000256" key="5">
    <source>
        <dbReference type="ARBA" id="ARBA00022989"/>
    </source>
</evidence>
<feature type="domain" description="ABC transmembrane type-1" evidence="11">
    <location>
        <begin position="79"/>
        <end position="287"/>
    </location>
</feature>
<comment type="subcellular location">
    <subcellularLocation>
        <location evidence="1">Membrane</location>
        <topology evidence="1">Multi-pass membrane protein</topology>
    </subcellularLocation>
</comment>
<dbReference type="Proteomes" id="UP001595912">
    <property type="component" value="Unassembled WGS sequence"/>
</dbReference>
<evidence type="ECO:0000313" key="12">
    <source>
        <dbReference type="EMBL" id="MFC5008137.1"/>
    </source>
</evidence>
<dbReference type="CDD" id="cd06261">
    <property type="entry name" value="TM_PBP2"/>
    <property type="match status" value="1"/>
</dbReference>
<keyword evidence="13" id="KW-1185">Reference proteome</keyword>
<keyword evidence="4 10" id="KW-0812">Transmembrane</keyword>
<dbReference type="Pfam" id="PF00528">
    <property type="entry name" value="BPD_transp_1"/>
    <property type="match status" value="1"/>
</dbReference>
<feature type="transmembrane region" description="Helical" evidence="10">
    <location>
        <begin position="33"/>
        <end position="55"/>
    </location>
</feature>
<feature type="transmembrane region" description="Helical" evidence="10">
    <location>
        <begin position="213"/>
        <end position="230"/>
    </location>
</feature>
<evidence type="ECO:0000256" key="4">
    <source>
        <dbReference type="ARBA" id="ARBA00022692"/>
    </source>
</evidence>